<dbReference type="InterPro" id="IPR006037">
    <property type="entry name" value="RCK_C"/>
</dbReference>
<feature type="transmembrane region" description="Helical" evidence="10">
    <location>
        <begin position="231"/>
        <end position="253"/>
    </location>
</feature>
<evidence type="ECO:0000259" key="11">
    <source>
        <dbReference type="PROSITE" id="PS51202"/>
    </source>
</evidence>
<keyword evidence="6 10" id="KW-0472">Membrane</keyword>
<evidence type="ECO:0000256" key="9">
    <source>
        <dbReference type="ARBA" id="ARBA00023303"/>
    </source>
</evidence>
<keyword evidence="5" id="KW-0406">Ion transport</keyword>
<feature type="transmembrane region" description="Helical" evidence="10">
    <location>
        <begin position="195"/>
        <end position="219"/>
    </location>
</feature>
<evidence type="ECO:0000256" key="8">
    <source>
        <dbReference type="ARBA" id="ARBA00023214"/>
    </source>
</evidence>
<dbReference type="Gene3D" id="3.30.70.1450">
    <property type="entry name" value="Regulator of K+ conductance, C-terminal domain"/>
    <property type="match status" value="1"/>
</dbReference>
<dbReference type="GO" id="GO:0008324">
    <property type="term" value="F:monoatomic cation transmembrane transporter activity"/>
    <property type="evidence" value="ECO:0007669"/>
    <property type="project" value="InterPro"/>
</dbReference>
<feature type="domain" description="RCK C-terminal" evidence="11">
    <location>
        <begin position="428"/>
        <end position="510"/>
    </location>
</feature>
<dbReference type="PROSITE" id="PS51202">
    <property type="entry name" value="RCK_C"/>
    <property type="match status" value="1"/>
</dbReference>
<feature type="transmembrane region" description="Helical" evidence="10">
    <location>
        <begin position="111"/>
        <end position="129"/>
    </location>
</feature>
<protein>
    <submittedName>
        <fullName evidence="12">Chloride transporter, ClC family</fullName>
    </submittedName>
</protein>
<reference evidence="12" key="1">
    <citation type="submission" date="2016-04" db="EMBL/GenBank/DDBJ databases">
        <authorList>
            <person name="Evans L.H."/>
            <person name="Alamgir A."/>
            <person name="Owens N."/>
            <person name="Weber N.D."/>
            <person name="Virtaneva K."/>
            <person name="Barbian K."/>
            <person name="Babar A."/>
            <person name="Rosenke K."/>
        </authorList>
    </citation>
    <scope>NUCLEOTIDE SEQUENCE</scope>
    <source>
        <strain evidence="12">86</strain>
    </source>
</reference>
<dbReference type="AlphaFoldDB" id="A0A212JTH8"/>
<evidence type="ECO:0000256" key="3">
    <source>
        <dbReference type="ARBA" id="ARBA00022692"/>
    </source>
</evidence>
<dbReference type="EMBL" id="FLUN01000001">
    <property type="protein sequence ID" value="SBW02736.1"/>
    <property type="molecule type" value="Genomic_DNA"/>
</dbReference>
<feature type="transmembrane region" description="Helical" evidence="10">
    <location>
        <begin position="355"/>
        <end position="375"/>
    </location>
</feature>
<evidence type="ECO:0000256" key="4">
    <source>
        <dbReference type="ARBA" id="ARBA00022989"/>
    </source>
</evidence>
<dbReference type="Gene3D" id="1.10.3080.10">
    <property type="entry name" value="Clc chloride channel"/>
    <property type="match status" value="1"/>
</dbReference>
<sequence length="517" mass="55031">MGKSKVYKLLSGFNSSKWRLTYKSIFVGVIAGILVSLYRIGIEFGTETALSAYSFLRGNPLYILPWFLLGALVSWITYKLIKLEPYAKGSGIPQVEGIVLLGMKIKWHTVLAVRFLAGLLTSFFGLSVGREGPSIQIGAAGAQAFCRYGEKSKVEKNYLITAGAAAGLSAAFNAPLSGIVFALEEVHRSFSPRILVAATSAALVADMISTFFFGLSPVLGFLDVPELPLRLYPWLLLVGIVSGMVGSLINKLLLASGPVYERLPAPLRIAAALLFALPCGLLLPQVLGGGQSLVQLVSKLNTGAAMLFLLFVVKILFTCVSFGSGVPGGIFLPILSIGALSGSILGIFAERLGLPQAYITVFFVCSMAGALASSVKAPVTSILLMAEMTGSLVQLLPVALVTFVALFTSDVLKVTPIYEVLLKRITPPDGEQIDIRKKGALMEIPVELGSEAAGKKISEIDWPAGLLVVGLHRGERELVPNGDTQILHGDYLVALSSALSYGETHSFLCGLCRCEDD</sequence>
<feature type="transmembrane region" description="Helical" evidence="10">
    <location>
        <begin position="382"/>
        <end position="407"/>
    </location>
</feature>
<dbReference type="SUPFAM" id="SSF81340">
    <property type="entry name" value="Clc chloride channel"/>
    <property type="match status" value="1"/>
</dbReference>
<dbReference type="GO" id="GO:0005254">
    <property type="term" value="F:chloride channel activity"/>
    <property type="evidence" value="ECO:0007669"/>
    <property type="project" value="UniProtKB-KW"/>
</dbReference>
<dbReference type="PANTHER" id="PTHR43427">
    <property type="entry name" value="CHLORIDE CHANNEL PROTEIN CLC-E"/>
    <property type="match status" value="1"/>
</dbReference>
<proteinExistence type="predicted"/>
<evidence type="ECO:0000313" key="12">
    <source>
        <dbReference type="EMBL" id="SBW02736.1"/>
    </source>
</evidence>
<dbReference type="InterPro" id="IPR036721">
    <property type="entry name" value="RCK_C_sf"/>
</dbReference>
<dbReference type="Pfam" id="PF02080">
    <property type="entry name" value="TrkA_C"/>
    <property type="match status" value="1"/>
</dbReference>
<keyword evidence="2" id="KW-0813">Transport</keyword>
<dbReference type="GO" id="GO:0034707">
    <property type="term" value="C:chloride channel complex"/>
    <property type="evidence" value="ECO:0007669"/>
    <property type="project" value="UniProtKB-KW"/>
</dbReference>
<keyword evidence="9" id="KW-0407">Ion channel</keyword>
<evidence type="ECO:0000256" key="7">
    <source>
        <dbReference type="ARBA" id="ARBA00023173"/>
    </source>
</evidence>
<accession>A0A212JTH8</accession>
<dbReference type="InterPro" id="IPR050368">
    <property type="entry name" value="ClC-type_chloride_channel"/>
</dbReference>
<dbReference type="SUPFAM" id="SSF116726">
    <property type="entry name" value="TrkA C-terminal domain-like"/>
    <property type="match status" value="1"/>
</dbReference>
<evidence type="ECO:0000256" key="5">
    <source>
        <dbReference type="ARBA" id="ARBA00023065"/>
    </source>
</evidence>
<feature type="transmembrane region" description="Helical" evidence="10">
    <location>
        <begin position="61"/>
        <end position="81"/>
    </location>
</feature>
<dbReference type="PANTHER" id="PTHR43427:SF6">
    <property type="entry name" value="CHLORIDE CHANNEL PROTEIN CLC-E"/>
    <property type="match status" value="1"/>
</dbReference>
<feature type="transmembrane region" description="Helical" evidence="10">
    <location>
        <begin position="330"/>
        <end position="349"/>
    </location>
</feature>
<feature type="transmembrane region" description="Helical" evidence="10">
    <location>
        <begin position="303"/>
        <end position="323"/>
    </location>
</feature>
<evidence type="ECO:0000256" key="10">
    <source>
        <dbReference type="SAM" id="Phobius"/>
    </source>
</evidence>
<dbReference type="GO" id="GO:0006813">
    <property type="term" value="P:potassium ion transport"/>
    <property type="evidence" value="ECO:0007669"/>
    <property type="project" value="InterPro"/>
</dbReference>
<dbReference type="InterPro" id="IPR001807">
    <property type="entry name" value="ClC"/>
</dbReference>
<dbReference type="CDD" id="cd01031">
    <property type="entry name" value="EriC"/>
    <property type="match status" value="1"/>
</dbReference>
<evidence type="ECO:0000256" key="2">
    <source>
        <dbReference type="ARBA" id="ARBA00022448"/>
    </source>
</evidence>
<keyword evidence="3 10" id="KW-0812">Transmembrane</keyword>
<gene>
    <name evidence="12" type="ORF">KL86CLO1_11689</name>
</gene>
<evidence type="ECO:0000256" key="6">
    <source>
        <dbReference type="ARBA" id="ARBA00023136"/>
    </source>
</evidence>
<keyword evidence="4 10" id="KW-1133">Transmembrane helix</keyword>
<comment type="subcellular location">
    <subcellularLocation>
        <location evidence="1">Membrane</location>
        <topology evidence="1">Multi-pass membrane protein</topology>
    </subcellularLocation>
</comment>
<feature type="transmembrane region" description="Helical" evidence="10">
    <location>
        <begin position="20"/>
        <end position="41"/>
    </location>
</feature>
<keyword evidence="7" id="KW-0869">Chloride channel</keyword>
<dbReference type="Pfam" id="PF00654">
    <property type="entry name" value="Voltage_CLC"/>
    <property type="match status" value="1"/>
</dbReference>
<feature type="transmembrane region" description="Helical" evidence="10">
    <location>
        <begin position="158"/>
        <end position="183"/>
    </location>
</feature>
<dbReference type="InterPro" id="IPR014743">
    <property type="entry name" value="Cl-channel_core"/>
</dbReference>
<evidence type="ECO:0000256" key="1">
    <source>
        <dbReference type="ARBA" id="ARBA00004141"/>
    </source>
</evidence>
<dbReference type="PRINTS" id="PR00762">
    <property type="entry name" value="CLCHANNEL"/>
</dbReference>
<organism evidence="12">
    <name type="scientific">uncultured Eubacteriales bacterium</name>
    <dbReference type="NCBI Taxonomy" id="172733"/>
    <lineage>
        <taxon>Bacteria</taxon>
        <taxon>Bacillati</taxon>
        <taxon>Bacillota</taxon>
        <taxon>Clostridia</taxon>
        <taxon>Eubacteriales</taxon>
        <taxon>environmental samples</taxon>
    </lineage>
</organism>
<keyword evidence="8" id="KW-0868">Chloride</keyword>
<name>A0A212JTH8_9FIRM</name>
<feature type="transmembrane region" description="Helical" evidence="10">
    <location>
        <begin position="265"/>
        <end position="283"/>
    </location>
</feature>